<sequence length="688" mass="71482">MTKRRPSSETVATAALTMLSLVGGLAVACTAGVGVRPVTHAAAQPPAPVAKAPAAPDPAPNATPAGDPALDSPRLRFPSDAVVDVKAAYQAKGDGSSDDTAALQRAITENAGRTIYLPAGTYLVSKPLEARDKAGRWQSGLRLVGEERNGTVIKLKDRAAGYGDRWNPRPVLRAGAASINGAGRSGDASGYGNQLENFTVDTGANRGATGIDYTGSSVASIRRLTITGQGATGLSITRGLPGPALISRLAVKGFDYGVRVAQGQYGLTLEHLNLSGQKIAGLDNSGNVLAVRDLTSANTVPAIRSGERGGFISLVDAKLTGGTADFSAIQNYGELMARRISTAGYRSALTQGGRIISGNDLAQYSSKTAVAPFPETQSLAADLPVRETPDFVAAQPTDWVSVATYGAKPDDAEDDTAAIQKALDSGKPVVYLPTGRYVISKTLHVKGAVRQLAGFGSTLTPGGAAFGDAAAPAAVIQVEEGTARDVTVWGLRIAKAPQGGTATTGSPKTAGLIGFAQRTTRPLVLKDVDCCGVAKASYQAQAGVGPLYLENVSAAGWQFDQPQQVWARQFNHLDRGTGDDQSPLLVNAGATVWVLGLETERDGPVMRTERGGRTEVLGGAVYESSASANDIAFECVDGSMSLAFTTMGPGNGGYRILTRQRRGEVTKDLPRQQAYWRGDGRTVPLYTG</sequence>
<dbReference type="InterPro" id="IPR011050">
    <property type="entry name" value="Pectin_lyase_fold/virulence"/>
</dbReference>
<gene>
    <name evidence="3" type="ORF">Pme01_25610</name>
</gene>
<evidence type="ECO:0000256" key="1">
    <source>
        <dbReference type="SAM" id="MobiDB-lite"/>
    </source>
</evidence>
<evidence type="ECO:0000259" key="2">
    <source>
        <dbReference type="Pfam" id="PF12708"/>
    </source>
</evidence>
<name>A0A8J3TDS7_9ACTN</name>
<dbReference type="InterPro" id="IPR024535">
    <property type="entry name" value="RHGA/B-epi-like_pectate_lyase"/>
</dbReference>
<evidence type="ECO:0000313" key="4">
    <source>
        <dbReference type="Proteomes" id="UP000599074"/>
    </source>
</evidence>
<comment type="caution">
    <text evidence="3">The sequence shown here is derived from an EMBL/GenBank/DDBJ whole genome shotgun (WGS) entry which is preliminary data.</text>
</comment>
<dbReference type="SUPFAM" id="SSF51126">
    <property type="entry name" value="Pectin lyase-like"/>
    <property type="match status" value="2"/>
</dbReference>
<dbReference type="RefSeq" id="WP_203935588.1">
    <property type="nucleotide sequence ID" value="NZ_BOON01000023.1"/>
</dbReference>
<dbReference type="Proteomes" id="UP000599074">
    <property type="component" value="Unassembled WGS sequence"/>
</dbReference>
<dbReference type="EMBL" id="BOON01000023">
    <property type="protein sequence ID" value="GII22964.1"/>
    <property type="molecule type" value="Genomic_DNA"/>
</dbReference>
<dbReference type="Pfam" id="PF12708">
    <property type="entry name" value="Pect-lyase_RHGA_epim"/>
    <property type="match status" value="2"/>
</dbReference>
<organism evidence="3 4">
    <name type="scientific">Planosporangium mesophilum</name>
    <dbReference type="NCBI Taxonomy" id="689768"/>
    <lineage>
        <taxon>Bacteria</taxon>
        <taxon>Bacillati</taxon>
        <taxon>Actinomycetota</taxon>
        <taxon>Actinomycetes</taxon>
        <taxon>Micromonosporales</taxon>
        <taxon>Micromonosporaceae</taxon>
        <taxon>Planosporangium</taxon>
    </lineage>
</organism>
<evidence type="ECO:0000313" key="3">
    <source>
        <dbReference type="EMBL" id="GII22964.1"/>
    </source>
</evidence>
<accession>A0A8J3TDS7</accession>
<reference evidence="3" key="1">
    <citation type="submission" date="2021-01" db="EMBL/GenBank/DDBJ databases">
        <title>Whole genome shotgun sequence of Planosporangium mesophilum NBRC 109066.</title>
        <authorList>
            <person name="Komaki H."/>
            <person name="Tamura T."/>
        </authorList>
    </citation>
    <scope>NUCLEOTIDE SEQUENCE</scope>
    <source>
        <strain evidence="3">NBRC 109066</strain>
    </source>
</reference>
<feature type="region of interest" description="Disordered" evidence="1">
    <location>
        <begin position="46"/>
        <end position="74"/>
    </location>
</feature>
<dbReference type="InterPro" id="IPR012334">
    <property type="entry name" value="Pectin_lyas_fold"/>
</dbReference>
<feature type="domain" description="Rhamnogalacturonase A/B/Epimerase-like pectate lyase" evidence="2">
    <location>
        <begin position="399"/>
        <end position="445"/>
    </location>
</feature>
<feature type="domain" description="Rhamnogalacturonase A/B/Epimerase-like pectate lyase" evidence="2">
    <location>
        <begin position="88"/>
        <end position="306"/>
    </location>
</feature>
<protein>
    <recommendedName>
        <fullName evidence="2">Rhamnogalacturonase A/B/Epimerase-like pectate lyase domain-containing protein</fullName>
    </recommendedName>
</protein>
<dbReference type="Gene3D" id="2.160.20.10">
    <property type="entry name" value="Single-stranded right-handed beta-helix, Pectin lyase-like"/>
    <property type="match status" value="2"/>
</dbReference>
<dbReference type="PROSITE" id="PS51257">
    <property type="entry name" value="PROKAR_LIPOPROTEIN"/>
    <property type="match status" value="1"/>
</dbReference>
<dbReference type="AlphaFoldDB" id="A0A8J3TDS7"/>
<keyword evidence="4" id="KW-1185">Reference proteome</keyword>
<proteinExistence type="predicted"/>